<evidence type="ECO:0000256" key="5">
    <source>
        <dbReference type="ARBA" id="ARBA00023002"/>
    </source>
</evidence>
<comment type="catalytic activity">
    <reaction evidence="11">
        <text>a hydroperoxide + [thioredoxin]-dithiol = an alcohol + [thioredoxin]-disulfide + H2O</text>
        <dbReference type="Rhea" id="RHEA:62620"/>
        <dbReference type="Rhea" id="RHEA-COMP:10698"/>
        <dbReference type="Rhea" id="RHEA-COMP:10700"/>
        <dbReference type="ChEBI" id="CHEBI:15377"/>
        <dbReference type="ChEBI" id="CHEBI:29950"/>
        <dbReference type="ChEBI" id="CHEBI:30879"/>
        <dbReference type="ChEBI" id="CHEBI:35924"/>
        <dbReference type="ChEBI" id="CHEBI:50058"/>
        <dbReference type="EC" id="1.11.1.24"/>
    </reaction>
</comment>
<accession>A0A6L8W7R0</accession>
<evidence type="ECO:0000256" key="6">
    <source>
        <dbReference type="ARBA" id="ARBA00023157"/>
    </source>
</evidence>
<dbReference type="AlphaFoldDB" id="A0A6L8W7R0"/>
<evidence type="ECO:0000256" key="2">
    <source>
        <dbReference type="ARBA" id="ARBA00013017"/>
    </source>
</evidence>
<feature type="domain" description="Thioredoxin" evidence="13">
    <location>
        <begin position="43"/>
        <end position="217"/>
    </location>
</feature>
<dbReference type="GO" id="GO:0005737">
    <property type="term" value="C:cytoplasm"/>
    <property type="evidence" value="ECO:0007669"/>
    <property type="project" value="TreeGrafter"/>
</dbReference>
<dbReference type="Gene3D" id="3.40.30.10">
    <property type="entry name" value="Glutaredoxin"/>
    <property type="match status" value="1"/>
</dbReference>
<dbReference type="InterPro" id="IPR050924">
    <property type="entry name" value="Peroxiredoxin_BCP/PrxQ"/>
</dbReference>
<dbReference type="GO" id="GO:0008379">
    <property type="term" value="F:thioredoxin peroxidase activity"/>
    <property type="evidence" value="ECO:0007669"/>
    <property type="project" value="TreeGrafter"/>
</dbReference>
<dbReference type="InterPro" id="IPR036249">
    <property type="entry name" value="Thioredoxin-like_sf"/>
</dbReference>
<feature type="compositionally biased region" description="Polar residues" evidence="12">
    <location>
        <begin position="1"/>
        <end position="10"/>
    </location>
</feature>
<keyword evidence="7" id="KW-0676">Redox-active center</keyword>
<organism evidence="14 15">
    <name type="scientific">Sneathiella litorea</name>
    <dbReference type="NCBI Taxonomy" id="2606216"/>
    <lineage>
        <taxon>Bacteria</taxon>
        <taxon>Pseudomonadati</taxon>
        <taxon>Pseudomonadota</taxon>
        <taxon>Alphaproteobacteria</taxon>
        <taxon>Sneathiellales</taxon>
        <taxon>Sneathiellaceae</taxon>
        <taxon>Sneathiella</taxon>
    </lineage>
</organism>
<dbReference type="Proteomes" id="UP000476030">
    <property type="component" value="Unassembled WGS sequence"/>
</dbReference>
<keyword evidence="6" id="KW-1015">Disulfide bond</keyword>
<comment type="caution">
    <text evidence="14">The sequence shown here is derived from an EMBL/GenBank/DDBJ whole genome shotgun (WGS) entry which is preliminary data.</text>
</comment>
<dbReference type="PANTHER" id="PTHR42801:SF7">
    <property type="entry name" value="SLL1159 PROTEIN"/>
    <property type="match status" value="1"/>
</dbReference>
<feature type="region of interest" description="Disordered" evidence="12">
    <location>
        <begin position="1"/>
        <end position="20"/>
    </location>
</feature>
<dbReference type="CDD" id="cd02970">
    <property type="entry name" value="PRX_like2"/>
    <property type="match status" value="1"/>
</dbReference>
<dbReference type="PROSITE" id="PS51352">
    <property type="entry name" value="THIOREDOXIN_2"/>
    <property type="match status" value="1"/>
</dbReference>
<dbReference type="InterPro" id="IPR000866">
    <property type="entry name" value="AhpC/TSA"/>
</dbReference>
<evidence type="ECO:0000256" key="11">
    <source>
        <dbReference type="ARBA" id="ARBA00049091"/>
    </source>
</evidence>
<dbReference type="GO" id="GO:0045454">
    <property type="term" value="P:cell redox homeostasis"/>
    <property type="evidence" value="ECO:0007669"/>
    <property type="project" value="TreeGrafter"/>
</dbReference>
<keyword evidence="4" id="KW-0049">Antioxidant</keyword>
<dbReference type="EMBL" id="WTUW01000002">
    <property type="protein sequence ID" value="MZR30420.1"/>
    <property type="molecule type" value="Genomic_DNA"/>
</dbReference>
<evidence type="ECO:0000256" key="4">
    <source>
        <dbReference type="ARBA" id="ARBA00022862"/>
    </source>
</evidence>
<evidence type="ECO:0000313" key="15">
    <source>
        <dbReference type="Proteomes" id="UP000476030"/>
    </source>
</evidence>
<dbReference type="Pfam" id="PF00578">
    <property type="entry name" value="AhpC-TSA"/>
    <property type="match status" value="1"/>
</dbReference>
<comment type="function">
    <text evidence="1">Thiol-specific peroxidase that catalyzes the reduction of hydrogen peroxide and organic hydroperoxides to water and alcohols, respectively. Plays a role in cell protection against oxidative stress by detoxifying peroxides and as sensor of hydrogen peroxide-mediated signaling events.</text>
</comment>
<protein>
    <recommendedName>
        <fullName evidence="2">thioredoxin-dependent peroxiredoxin</fullName>
        <ecNumber evidence="2">1.11.1.24</ecNumber>
    </recommendedName>
    <alternativeName>
        <fullName evidence="8">Thioredoxin peroxidase</fullName>
    </alternativeName>
    <alternativeName>
        <fullName evidence="10">Thioredoxin-dependent peroxiredoxin Bcp</fullName>
    </alternativeName>
</protein>
<dbReference type="GO" id="GO:0034599">
    <property type="term" value="P:cellular response to oxidative stress"/>
    <property type="evidence" value="ECO:0007669"/>
    <property type="project" value="TreeGrafter"/>
</dbReference>
<sequence length="219" mass="24332">MTSLRNQTDAQMDKTRQNNPEFAREVDKLLAEAKAFNQGQSALEVGDKAPDFTLPNAKGEQVSLAALLSKGAAIISFYRGSWCPYCNLQLRALSDKLTEIHHLGAELVAISPQLPDESMSIVEKHALSFPVLSDQDAKTAGSFGVSWKVPDVLAKHMKDDRGLDLEKINNGNGSILPIPATFIVDKEGRIIWRFVDVDYRNRSEPEDIIRQLKILKSNE</sequence>
<evidence type="ECO:0000256" key="3">
    <source>
        <dbReference type="ARBA" id="ARBA00022559"/>
    </source>
</evidence>
<dbReference type="SUPFAM" id="SSF52833">
    <property type="entry name" value="Thioredoxin-like"/>
    <property type="match status" value="1"/>
</dbReference>
<proteinExistence type="inferred from homology"/>
<evidence type="ECO:0000256" key="1">
    <source>
        <dbReference type="ARBA" id="ARBA00003330"/>
    </source>
</evidence>
<evidence type="ECO:0000256" key="10">
    <source>
        <dbReference type="ARBA" id="ARBA00042639"/>
    </source>
</evidence>
<evidence type="ECO:0000256" key="12">
    <source>
        <dbReference type="SAM" id="MobiDB-lite"/>
    </source>
</evidence>
<comment type="similarity">
    <text evidence="9">Belongs to the peroxiredoxin family. BCP/PrxQ subfamily.</text>
</comment>
<name>A0A6L8W7R0_9PROT</name>
<dbReference type="InterPro" id="IPR013766">
    <property type="entry name" value="Thioredoxin_domain"/>
</dbReference>
<keyword evidence="15" id="KW-1185">Reference proteome</keyword>
<dbReference type="EC" id="1.11.1.24" evidence="2"/>
<dbReference type="PANTHER" id="PTHR42801">
    <property type="entry name" value="THIOREDOXIN-DEPENDENT PEROXIDE REDUCTASE"/>
    <property type="match status" value="1"/>
</dbReference>
<keyword evidence="3" id="KW-0575">Peroxidase</keyword>
<gene>
    <name evidence="14" type="ORF">GQE98_07195</name>
</gene>
<feature type="compositionally biased region" description="Basic and acidic residues" evidence="12">
    <location>
        <begin position="11"/>
        <end position="20"/>
    </location>
</feature>
<keyword evidence="5" id="KW-0560">Oxidoreductase</keyword>
<evidence type="ECO:0000256" key="7">
    <source>
        <dbReference type="ARBA" id="ARBA00023284"/>
    </source>
</evidence>
<evidence type="ECO:0000256" key="9">
    <source>
        <dbReference type="ARBA" id="ARBA00038489"/>
    </source>
</evidence>
<evidence type="ECO:0000313" key="14">
    <source>
        <dbReference type="EMBL" id="MZR30420.1"/>
    </source>
</evidence>
<evidence type="ECO:0000256" key="8">
    <source>
        <dbReference type="ARBA" id="ARBA00032824"/>
    </source>
</evidence>
<evidence type="ECO:0000259" key="13">
    <source>
        <dbReference type="PROSITE" id="PS51352"/>
    </source>
</evidence>
<dbReference type="RefSeq" id="WP_161315005.1">
    <property type="nucleotide sequence ID" value="NZ_WTUW01000002.1"/>
</dbReference>
<reference evidence="14 15" key="1">
    <citation type="submission" date="2019-12" db="EMBL/GenBank/DDBJ databases">
        <title>Snethiella sp. nov. sp. isolated from sea sand.</title>
        <authorList>
            <person name="Kim J."/>
            <person name="Jeong S.E."/>
            <person name="Jung H.S."/>
            <person name="Jeon C.O."/>
        </authorList>
    </citation>
    <scope>NUCLEOTIDE SEQUENCE [LARGE SCALE GENOMIC DNA]</scope>
    <source>
        <strain evidence="14 15">DP05</strain>
    </source>
</reference>